<dbReference type="InterPro" id="IPR011711">
    <property type="entry name" value="GntR_C"/>
</dbReference>
<organism evidence="6 7">
    <name type="scientific">Methylobacterium goesingense</name>
    <dbReference type="NCBI Taxonomy" id="243690"/>
    <lineage>
        <taxon>Bacteria</taxon>
        <taxon>Pseudomonadati</taxon>
        <taxon>Pseudomonadota</taxon>
        <taxon>Alphaproteobacteria</taxon>
        <taxon>Hyphomicrobiales</taxon>
        <taxon>Methylobacteriaceae</taxon>
        <taxon>Methylobacterium</taxon>
    </lineage>
</organism>
<evidence type="ECO:0000256" key="3">
    <source>
        <dbReference type="ARBA" id="ARBA00023163"/>
    </source>
</evidence>
<keyword evidence="3" id="KW-0804">Transcription</keyword>
<dbReference type="SUPFAM" id="SSF46785">
    <property type="entry name" value="Winged helix' DNA-binding domain"/>
    <property type="match status" value="1"/>
</dbReference>
<dbReference type="InterPro" id="IPR036388">
    <property type="entry name" value="WH-like_DNA-bd_sf"/>
</dbReference>
<dbReference type="PROSITE" id="PS50949">
    <property type="entry name" value="HTH_GNTR"/>
    <property type="match status" value="1"/>
</dbReference>
<keyword evidence="7" id="KW-1185">Reference proteome</keyword>
<keyword evidence="1" id="KW-0805">Transcription regulation</keyword>
<evidence type="ECO:0000259" key="5">
    <source>
        <dbReference type="PROSITE" id="PS50949"/>
    </source>
</evidence>
<gene>
    <name evidence="6" type="ORF">ABID43_003398</name>
</gene>
<dbReference type="SUPFAM" id="SSF48008">
    <property type="entry name" value="GntR ligand-binding domain-like"/>
    <property type="match status" value="1"/>
</dbReference>
<dbReference type="PANTHER" id="PTHR43537">
    <property type="entry name" value="TRANSCRIPTIONAL REGULATOR, GNTR FAMILY"/>
    <property type="match status" value="1"/>
</dbReference>
<keyword evidence="2 6" id="KW-0238">DNA-binding</keyword>
<feature type="domain" description="HTH gntR-type" evidence="5">
    <location>
        <begin position="24"/>
        <end position="91"/>
    </location>
</feature>
<dbReference type="Gene3D" id="1.10.10.10">
    <property type="entry name" value="Winged helix-like DNA-binding domain superfamily/Winged helix DNA-binding domain"/>
    <property type="match status" value="1"/>
</dbReference>
<dbReference type="Gene3D" id="1.20.120.530">
    <property type="entry name" value="GntR ligand-binding domain-like"/>
    <property type="match status" value="1"/>
</dbReference>
<feature type="region of interest" description="Disordered" evidence="4">
    <location>
        <begin position="237"/>
        <end position="260"/>
    </location>
</feature>
<protein>
    <submittedName>
        <fullName evidence="6">DNA-binding GntR family transcriptional regulator</fullName>
    </submittedName>
</protein>
<reference evidence="6 7" key="1">
    <citation type="submission" date="2024-06" db="EMBL/GenBank/DDBJ databases">
        <title>Genomic Encyclopedia of Type Strains, Phase IV (KMG-IV): sequencing the most valuable type-strain genomes for metagenomic binning, comparative biology and taxonomic classification.</title>
        <authorList>
            <person name="Goeker M."/>
        </authorList>
    </citation>
    <scope>NUCLEOTIDE SEQUENCE [LARGE SCALE GENOMIC DNA]</scope>
    <source>
        <strain evidence="6 7">DSM 21331</strain>
    </source>
</reference>
<dbReference type="SMART" id="SM00895">
    <property type="entry name" value="FCD"/>
    <property type="match status" value="1"/>
</dbReference>
<dbReference type="Pfam" id="PF00392">
    <property type="entry name" value="GntR"/>
    <property type="match status" value="1"/>
</dbReference>
<dbReference type="Pfam" id="PF07729">
    <property type="entry name" value="FCD"/>
    <property type="match status" value="1"/>
</dbReference>
<dbReference type="InterPro" id="IPR008920">
    <property type="entry name" value="TF_FadR/GntR_C"/>
</dbReference>
<dbReference type="PANTHER" id="PTHR43537:SF49">
    <property type="entry name" value="TRANSCRIPTIONAL REGULATORY PROTEIN"/>
    <property type="match status" value="1"/>
</dbReference>
<proteinExistence type="predicted"/>
<dbReference type="EMBL" id="JBEPMM010000010">
    <property type="protein sequence ID" value="MET3693844.1"/>
    <property type="molecule type" value="Genomic_DNA"/>
</dbReference>
<name>A0ABV2L7P4_9HYPH</name>
<evidence type="ECO:0000256" key="1">
    <source>
        <dbReference type="ARBA" id="ARBA00023015"/>
    </source>
</evidence>
<sequence>MPARRRSHPAPALSSIEIPLPASQTRAERLADEIAGEILTGAFPPGLHLDEQVLARRFGVSRTPVRDALRLLSGTGLIDLRPRAGAVVRTITPDELDMLFIAMGEVEATCARLATLSMSPTERAALQNLHESMGHLAEAGDREGYAEANLAFHGALYAGAHNSVMEEIAVSLRRRLMPYRRAQFRAPGRLQRSHAEHGAVVRSVLSRDAAAANAAMLIHMSIVEDAFDAVDAAPAEDRASAGESAQGRRMATAWPERARR</sequence>
<evidence type="ECO:0000313" key="6">
    <source>
        <dbReference type="EMBL" id="MET3693844.1"/>
    </source>
</evidence>
<dbReference type="GO" id="GO:0003677">
    <property type="term" value="F:DNA binding"/>
    <property type="evidence" value="ECO:0007669"/>
    <property type="project" value="UniProtKB-KW"/>
</dbReference>
<evidence type="ECO:0000313" key="7">
    <source>
        <dbReference type="Proteomes" id="UP001549145"/>
    </source>
</evidence>
<accession>A0ABV2L7P4</accession>
<dbReference type="CDD" id="cd07377">
    <property type="entry name" value="WHTH_GntR"/>
    <property type="match status" value="1"/>
</dbReference>
<dbReference type="RefSeq" id="WP_354465814.1">
    <property type="nucleotide sequence ID" value="NZ_JBEPMM010000010.1"/>
</dbReference>
<evidence type="ECO:0000256" key="2">
    <source>
        <dbReference type="ARBA" id="ARBA00023125"/>
    </source>
</evidence>
<evidence type="ECO:0000256" key="4">
    <source>
        <dbReference type="SAM" id="MobiDB-lite"/>
    </source>
</evidence>
<dbReference type="Proteomes" id="UP001549145">
    <property type="component" value="Unassembled WGS sequence"/>
</dbReference>
<dbReference type="InterPro" id="IPR036390">
    <property type="entry name" value="WH_DNA-bd_sf"/>
</dbReference>
<dbReference type="SMART" id="SM00345">
    <property type="entry name" value="HTH_GNTR"/>
    <property type="match status" value="1"/>
</dbReference>
<dbReference type="InterPro" id="IPR000524">
    <property type="entry name" value="Tscrpt_reg_HTH_GntR"/>
</dbReference>
<comment type="caution">
    <text evidence="6">The sequence shown here is derived from an EMBL/GenBank/DDBJ whole genome shotgun (WGS) entry which is preliminary data.</text>
</comment>